<evidence type="ECO:0000313" key="2">
    <source>
        <dbReference type="EMBL" id="PBK89050.1"/>
    </source>
</evidence>
<feature type="compositionally biased region" description="Basic and acidic residues" evidence="1">
    <location>
        <begin position="548"/>
        <end position="563"/>
    </location>
</feature>
<accession>A0A2H3D4L9</accession>
<keyword evidence="3" id="KW-1185">Reference proteome</keyword>
<organism evidence="2 3">
    <name type="scientific">Armillaria gallica</name>
    <name type="common">Bulbous honey fungus</name>
    <name type="synonym">Armillaria bulbosa</name>
    <dbReference type="NCBI Taxonomy" id="47427"/>
    <lineage>
        <taxon>Eukaryota</taxon>
        <taxon>Fungi</taxon>
        <taxon>Dikarya</taxon>
        <taxon>Basidiomycota</taxon>
        <taxon>Agaricomycotina</taxon>
        <taxon>Agaricomycetes</taxon>
        <taxon>Agaricomycetidae</taxon>
        <taxon>Agaricales</taxon>
        <taxon>Marasmiineae</taxon>
        <taxon>Physalacriaceae</taxon>
        <taxon>Armillaria</taxon>
    </lineage>
</organism>
<dbReference type="OMA" id="YGETKAY"/>
<dbReference type="EMBL" id="KZ293670">
    <property type="protein sequence ID" value="PBK89050.1"/>
    <property type="molecule type" value="Genomic_DNA"/>
</dbReference>
<dbReference type="Gene3D" id="3.80.10.10">
    <property type="entry name" value="Ribonuclease Inhibitor"/>
    <property type="match status" value="1"/>
</dbReference>
<protein>
    <recommendedName>
        <fullName evidence="4">RNI-like protein</fullName>
    </recommendedName>
</protein>
<evidence type="ECO:0008006" key="4">
    <source>
        <dbReference type="Google" id="ProtNLM"/>
    </source>
</evidence>
<dbReference type="Proteomes" id="UP000217790">
    <property type="component" value="Unassembled WGS sequence"/>
</dbReference>
<name>A0A2H3D4L9_ARMGA</name>
<gene>
    <name evidence="2" type="ORF">ARMGADRAFT_1015739</name>
</gene>
<sequence length="650" mass="72124">MGQRSQTFVVAKVVPYGETKAYYRCVAAWHHQWCYGILPLLAARRFLTLLEQRENAEIVLDELRRLQGQYGRQESQDTPRIPRVPCSYISFLIGSAWNVDINDPFSPYFHRSSFQGSLLPANMLSGGGDNNEGITVIDVTNPSKPAYCFVKLEESRILSAAQYAREYYANTGDNEPENLIRDAIDALDGIDTVTLDMLAEAWPAEYEAPGTSEPPIVEDSSSCSTPESPVPSLFDLALGAAVEQGLATGDTSGLESVIWMPEKGSMIKAALLKQNPFPDTGLSLLAQVIAQESRSEHEVDLRNFSVNTDQLLSVLSDASITIRTLNLSGNANITGDTIRKVLTARPTLVCLVLLNTSVHDKELKELIITEPKLFYHMQDLIHPFLLNQAESDANEASSYPNAFSFISYTRWDDGIPVASLPFLNPPKIVQGLTDALISYATMPKFSISSPSMCYFFPRVAFSSAVRPVTREWSKRHVSTFPQESLGALEGEGWCFALKMCESKYSQYEEFYGFLKIRSLHDAAAGEDYADDPESSASQRVARSVLRSASEERNTAHASEESHTDAPLSTSIHSTIYDLEDFLEVMISEGRPAPTAAAVGRLRRVLKLMKSRRGVRLMEEMDVAPFIEETQRTASELAAFKKLISSRNTCR</sequence>
<dbReference type="AlphaFoldDB" id="A0A2H3D4L9"/>
<dbReference type="SUPFAM" id="SSF52047">
    <property type="entry name" value="RNI-like"/>
    <property type="match status" value="1"/>
</dbReference>
<dbReference type="STRING" id="47427.A0A2H3D4L9"/>
<reference evidence="3" key="1">
    <citation type="journal article" date="2017" name="Nat. Ecol. Evol.">
        <title>Genome expansion and lineage-specific genetic innovations in the forest pathogenic fungi Armillaria.</title>
        <authorList>
            <person name="Sipos G."/>
            <person name="Prasanna A.N."/>
            <person name="Walter M.C."/>
            <person name="O'Connor E."/>
            <person name="Balint B."/>
            <person name="Krizsan K."/>
            <person name="Kiss B."/>
            <person name="Hess J."/>
            <person name="Varga T."/>
            <person name="Slot J."/>
            <person name="Riley R."/>
            <person name="Boka B."/>
            <person name="Rigling D."/>
            <person name="Barry K."/>
            <person name="Lee J."/>
            <person name="Mihaltcheva S."/>
            <person name="LaButti K."/>
            <person name="Lipzen A."/>
            <person name="Waldron R."/>
            <person name="Moloney N.M."/>
            <person name="Sperisen C."/>
            <person name="Kredics L."/>
            <person name="Vagvoelgyi C."/>
            <person name="Patrignani A."/>
            <person name="Fitzpatrick D."/>
            <person name="Nagy I."/>
            <person name="Doyle S."/>
            <person name="Anderson J.B."/>
            <person name="Grigoriev I.V."/>
            <person name="Gueldener U."/>
            <person name="Muensterkoetter M."/>
            <person name="Nagy L.G."/>
        </authorList>
    </citation>
    <scope>NUCLEOTIDE SEQUENCE [LARGE SCALE GENOMIC DNA]</scope>
    <source>
        <strain evidence="3">Ar21-2</strain>
    </source>
</reference>
<dbReference type="InterPro" id="IPR032675">
    <property type="entry name" value="LRR_dom_sf"/>
</dbReference>
<proteinExistence type="predicted"/>
<evidence type="ECO:0000313" key="3">
    <source>
        <dbReference type="Proteomes" id="UP000217790"/>
    </source>
</evidence>
<dbReference type="InParanoid" id="A0A2H3D4L9"/>
<feature type="region of interest" description="Disordered" evidence="1">
    <location>
        <begin position="527"/>
        <end position="566"/>
    </location>
</feature>
<evidence type="ECO:0000256" key="1">
    <source>
        <dbReference type="SAM" id="MobiDB-lite"/>
    </source>
</evidence>
<dbReference type="OrthoDB" id="3515175at2759"/>